<evidence type="ECO:0000256" key="6">
    <source>
        <dbReference type="RuleBase" id="RU361124"/>
    </source>
</evidence>
<sequence>MSKLSFRTRNLDAQKQMGVYIRDEIPDMVADFAVISRAVPQMPTGMEKEEEAEHHLQKALSAQQIHGTTENRVIPTPEIHEILERYEKLYRTDWKCPKQYIHLQAWGVDQEEVDYDMDEEDETWLRNEVRKFDLTSDKFERMMDRLENASGQVVVSLNEAKMLLKEDDELTIAVYDYWLSKRLANQAQTLIAKVKTDKRDGTGSSDPYVAFRRRTEKMQTRKNRKNDEASFEKMNKLRRDIKKALTIIDLVKRREKSKKELLEFTKEVFEKRYYCEDYNGELVAEAKKQRVEKRPMFNLTQSYQWPISWQNEWNEETTQAPARKKRKYEKKRRINHHSAERLPQYNDYDDFVVSEEESVSSEEEEEVDGTFSFRRKPGSKYLAPVYEPCERFAWTAPEDGGVGDERFRFSLVSFDKPRRHCVGYVRRRIGRGGRVVFDRARTEWDQYCRSKDIGKDIKSHYSNCEHRSVPTASISNVSSFGTHKDDLIKAESASREKQINSSIVKDCNESDNRLTPIDRDTVRNTIACLSVQNSRTAALKINLNKRAPAELVESANCIF</sequence>
<dbReference type="GO" id="GO:0035267">
    <property type="term" value="C:NuA4 histone acetyltransferase complex"/>
    <property type="evidence" value="ECO:0007669"/>
    <property type="project" value="InterPro"/>
</dbReference>
<evidence type="ECO:0000256" key="1">
    <source>
        <dbReference type="ARBA" id="ARBA00004123"/>
    </source>
</evidence>
<keyword evidence="5 6" id="KW-0539">Nucleus</keyword>
<dbReference type="AlphaFoldDB" id="A0A7I8VAJ0"/>
<dbReference type="InterPro" id="IPR024943">
    <property type="entry name" value="Enhancer_polycomb"/>
</dbReference>
<dbReference type="InterPro" id="IPR019542">
    <property type="entry name" value="Enhancer_polycomb-like_N"/>
</dbReference>
<evidence type="ECO:0000259" key="7">
    <source>
        <dbReference type="Pfam" id="PF10513"/>
    </source>
</evidence>
<evidence type="ECO:0000256" key="4">
    <source>
        <dbReference type="ARBA" id="ARBA00023163"/>
    </source>
</evidence>
<keyword evidence="4 6" id="KW-0804">Transcription</keyword>
<keyword evidence="9" id="KW-1185">Reference proteome</keyword>
<dbReference type="EMBL" id="CAJFCJ010000003">
    <property type="protein sequence ID" value="CAD5112884.1"/>
    <property type="molecule type" value="Genomic_DNA"/>
</dbReference>
<proteinExistence type="inferred from homology"/>
<comment type="similarity">
    <text evidence="2 6">Belongs to the enhancer of polycomb family.</text>
</comment>
<gene>
    <name evidence="8" type="ORF">DGYR_LOCUS1951</name>
</gene>
<dbReference type="OrthoDB" id="435275at2759"/>
<name>A0A7I8VAJ0_9ANNE</name>
<evidence type="ECO:0000256" key="3">
    <source>
        <dbReference type="ARBA" id="ARBA00023015"/>
    </source>
</evidence>
<dbReference type="GO" id="GO:0006357">
    <property type="term" value="P:regulation of transcription by RNA polymerase II"/>
    <property type="evidence" value="ECO:0007669"/>
    <property type="project" value="InterPro"/>
</dbReference>
<dbReference type="Proteomes" id="UP000549394">
    <property type="component" value="Unassembled WGS sequence"/>
</dbReference>
<dbReference type="GO" id="GO:0005634">
    <property type="term" value="C:nucleus"/>
    <property type="evidence" value="ECO:0007669"/>
    <property type="project" value="UniProtKB-SubCell"/>
</dbReference>
<evidence type="ECO:0000256" key="2">
    <source>
        <dbReference type="ARBA" id="ARBA00008035"/>
    </source>
</evidence>
<protein>
    <recommendedName>
        <fullName evidence="6">Enhancer of polycomb-like protein</fullName>
    </recommendedName>
</protein>
<accession>A0A7I8VAJ0</accession>
<evidence type="ECO:0000256" key="5">
    <source>
        <dbReference type="ARBA" id="ARBA00023242"/>
    </source>
</evidence>
<reference evidence="8 9" key="1">
    <citation type="submission" date="2020-08" db="EMBL/GenBank/DDBJ databases">
        <authorList>
            <person name="Hejnol A."/>
        </authorList>
    </citation>
    <scope>NUCLEOTIDE SEQUENCE [LARGE SCALE GENOMIC DNA]</scope>
</reference>
<dbReference type="PANTHER" id="PTHR14898">
    <property type="entry name" value="ENHANCER OF POLYCOMB"/>
    <property type="match status" value="1"/>
</dbReference>
<comment type="caution">
    <text evidence="8">The sequence shown here is derived from an EMBL/GenBank/DDBJ whole genome shotgun (WGS) entry which is preliminary data.</text>
</comment>
<comment type="subcellular location">
    <subcellularLocation>
        <location evidence="1 6">Nucleus</location>
    </subcellularLocation>
</comment>
<evidence type="ECO:0000313" key="8">
    <source>
        <dbReference type="EMBL" id="CAD5112884.1"/>
    </source>
</evidence>
<organism evidence="8 9">
    <name type="scientific">Dimorphilus gyrociliatus</name>
    <dbReference type="NCBI Taxonomy" id="2664684"/>
    <lineage>
        <taxon>Eukaryota</taxon>
        <taxon>Metazoa</taxon>
        <taxon>Spiralia</taxon>
        <taxon>Lophotrochozoa</taxon>
        <taxon>Annelida</taxon>
        <taxon>Polychaeta</taxon>
        <taxon>Polychaeta incertae sedis</taxon>
        <taxon>Dinophilidae</taxon>
        <taxon>Dimorphilus</taxon>
    </lineage>
</organism>
<evidence type="ECO:0000313" key="9">
    <source>
        <dbReference type="Proteomes" id="UP000549394"/>
    </source>
</evidence>
<dbReference type="Pfam" id="PF10513">
    <property type="entry name" value="EPL1"/>
    <property type="match status" value="1"/>
</dbReference>
<feature type="domain" description="Enhancer of polycomb-like N-terminal" evidence="7">
    <location>
        <begin position="7"/>
        <end position="148"/>
    </location>
</feature>
<keyword evidence="3 6" id="KW-0805">Transcription regulation</keyword>